<evidence type="ECO:0000259" key="8">
    <source>
        <dbReference type="PROSITE" id="PS51471"/>
    </source>
</evidence>
<accession>A0A165PN92</accession>
<evidence type="ECO:0000256" key="2">
    <source>
        <dbReference type="ARBA" id="ARBA00007879"/>
    </source>
</evidence>
<proteinExistence type="inferred from homology"/>
<dbReference type="Proteomes" id="UP000076761">
    <property type="component" value="Unassembled WGS sequence"/>
</dbReference>
<dbReference type="SUPFAM" id="SSF51197">
    <property type="entry name" value="Clavaminate synthase-like"/>
    <property type="match status" value="1"/>
</dbReference>
<dbReference type="OrthoDB" id="412814at2759"/>
<evidence type="ECO:0000256" key="1">
    <source>
        <dbReference type="ARBA" id="ARBA00004123"/>
    </source>
</evidence>
<evidence type="ECO:0000256" key="5">
    <source>
        <dbReference type="ARBA" id="ARBA00023002"/>
    </source>
</evidence>
<evidence type="ECO:0000256" key="4">
    <source>
        <dbReference type="ARBA" id="ARBA00022964"/>
    </source>
</evidence>
<dbReference type="InterPro" id="IPR005123">
    <property type="entry name" value="Oxoglu/Fe-dep_dioxygenase_dom"/>
</dbReference>
<dbReference type="InterPro" id="IPR037151">
    <property type="entry name" value="AlkB-like_sf"/>
</dbReference>
<dbReference type="GO" id="GO:0046872">
    <property type="term" value="F:metal ion binding"/>
    <property type="evidence" value="ECO:0007669"/>
    <property type="project" value="UniProtKB-KW"/>
</dbReference>
<evidence type="ECO:0000256" key="3">
    <source>
        <dbReference type="ARBA" id="ARBA00022723"/>
    </source>
</evidence>
<dbReference type="PANTHER" id="PTHR46030:SF1">
    <property type="entry name" value="ALPHA-KETOGLUTARATE-DEPENDENT DIOXYGENASE ALKB HOMOLOG 6"/>
    <property type="match status" value="1"/>
</dbReference>
<dbReference type="PROSITE" id="PS51471">
    <property type="entry name" value="FE2OG_OXY"/>
    <property type="match status" value="1"/>
</dbReference>
<sequence length="269" mass="29812">MDSDFNLPRGRVPGTNEAYYIPDFVTQDEEAYLIRRIIEAPRHKWKQLANRRLQTWGGEMTTNNILIPSDMPAWLNQCPDIIARLRKTGAFASSTHGAPNHVILNEYLSGQGIMPHQDGPAYHPVVGTISLGSPAVFHYYEYKQHDPPSADSGMAPVDITASGRTINPVPVLSVLLEPRSLIITTSSLYSHHLHGIEPIDSDVFSSSMPGRAVGQGSTGHHKIANIDLLQGLKEQEVARRGGVLNRRTRYSLTCRDVEKVANTKFLGKR</sequence>
<evidence type="ECO:0000313" key="10">
    <source>
        <dbReference type="Proteomes" id="UP000076761"/>
    </source>
</evidence>
<keyword evidence="6" id="KW-0408">Iron</keyword>
<dbReference type="InterPro" id="IPR032862">
    <property type="entry name" value="ALKBH6"/>
</dbReference>
<keyword evidence="5" id="KW-0560">Oxidoreductase</keyword>
<keyword evidence="7" id="KW-0539">Nucleus</keyword>
<gene>
    <name evidence="9" type="ORF">NEOLEDRAFT_1099421</name>
</gene>
<keyword evidence="3" id="KW-0479">Metal-binding</keyword>
<evidence type="ECO:0000313" key="9">
    <source>
        <dbReference type="EMBL" id="KZT21280.1"/>
    </source>
</evidence>
<organism evidence="9 10">
    <name type="scientific">Neolentinus lepideus HHB14362 ss-1</name>
    <dbReference type="NCBI Taxonomy" id="1314782"/>
    <lineage>
        <taxon>Eukaryota</taxon>
        <taxon>Fungi</taxon>
        <taxon>Dikarya</taxon>
        <taxon>Basidiomycota</taxon>
        <taxon>Agaricomycotina</taxon>
        <taxon>Agaricomycetes</taxon>
        <taxon>Gloeophyllales</taxon>
        <taxon>Gloeophyllaceae</taxon>
        <taxon>Neolentinus</taxon>
    </lineage>
</organism>
<dbReference type="InParanoid" id="A0A165PN92"/>
<comment type="similarity">
    <text evidence="2">Belongs to the alkB family.</text>
</comment>
<reference evidence="9 10" key="1">
    <citation type="journal article" date="2016" name="Mol. Biol. Evol.">
        <title>Comparative Genomics of Early-Diverging Mushroom-Forming Fungi Provides Insights into the Origins of Lignocellulose Decay Capabilities.</title>
        <authorList>
            <person name="Nagy L.G."/>
            <person name="Riley R."/>
            <person name="Tritt A."/>
            <person name="Adam C."/>
            <person name="Daum C."/>
            <person name="Floudas D."/>
            <person name="Sun H."/>
            <person name="Yadav J.S."/>
            <person name="Pangilinan J."/>
            <person name="Larsson K.H."/>
            <person name="Matsuura K."/>
            <person name="Barry K."/>
            <person name="Labutti K."/>
            <person name="Kuo R."/>
            <person name="Ohm R.A."/>
            <person name="Bhattacharya S.S."/>
            <person name="Shirouzu T."/>
            <person name="Yoshinaga Y."/>
            <person name="Martin F.M."/>
            <person name="Grigoriev I.V."/>
            <person name="Hibbett D.S."/>
        </authorList>
    </citation>
    <scope>NUCLEOTIDE SEQUENCE [LARGE SCALE GENOMIC DNA]</scope>
    <source>
        <strain evidence="9 10">HHB14362 ss-1</strain>
    </source>
</reference>
<evidence type="ECO:0000256" key="6">
    <source>
        <dbReference type="ARBA" id="ARBA00023004"/>
    </source>
</evidence>
<protein>
    <recommendedName>
        <fullName evidence="8">Fe2OG dioxygenase domain-containing protein</fullName>
    </recommendedName>
</protein>
<comment type="subcellular location">
    <subcellularLocation>
        <location evidence="1">Nucleus</location>
    </subcellularLocation>
</comment>
<evidence type="ECO:0000256" key="7">
    <source>
        <dbReference type="ARBA" id="ARBA00023242"/>
    </source>
</evidence>
<dbReference type="PANTHER" id="PTHR46030">
    <property type="entry name" value="ALPHA-KETOGLUTARATE-DEPENDENT DIOXYGENASE ALKB HOMOLOG 6"/>
    <property type="match status" value="1"/>
</dbReference>
<dbReference type="Gene3D" id="2.60.120.590">
    <property type="entry name" value="Alpha-ketoglutarate-dependent dioxygenase AlkB-like"/>
    <property type="match status" value="1"/>
</dbReference>
<dbReference type="GO" id="GO:0005634">
    <property type="term" value="C:nucleus"/>
    <property type="evidence" value="ECO:0007669"/>
    <property type="project" value="UniProtKB-SubCell"/>
</dbReference>
<dbReference type="EMBL" id="KV425608">
    <property type="protein sequence ID" value="KZT21280.1"/>
    <property type="molecule type" value="Genomic_DNA"/>
</dbReference>
<dbReference type="STRING" id="1314782.A0A165PN92"/>
<dbReference type="Pfam" id="PF13532">
    <property type="entry name" value="2OG-FeII_Oxy_2"/>
    <property type="match status" value="1"/>
</dbReference>
<dbReference type="GO" id="GO:0051213">
    <property type="term" value="F:dioxygenase activity"/>
    <property type="evidence" value="ECO:0007669"/>
    <property type="project" value="UniProtKB-KW"/>
</dbReference>
<feature type="domain" description="Fe2OG dioxygenase" evidence="8">
    <location>
        <begin position="98"/>
        <end position="258"/>
    </location>
</feature>
<dbReference type="AlphaFoldDB" id="A0A165PN92"/>
<name>A0A165PN92_9AGAM</name>
<dbReference type="InterPro" id="IPR027450">
    <property type="entry name" value="AlkB-like"/>
</dbReference>
<keyword evidence="10" id="KW-1185">Reference proteome</keyword>
<keyword evidence="4" id="KW-0223">Dioxygenase</keyword>